<protein>
    <submittedName>
        <fullName evidence="2">Alkaline phosphatase D-related protein</fullName>
    </submittedName>
</protein>
<dbReference type="EMBL" id="MT418680">
    <property type="protein sequence ID" value="QKF94665.1"/>
    <property type="molecule type" value="Genomic_DNA"/>
</dbReference>
<feature type="domain" description="PhoD-like phosphatase metallophosphatase" evidence="1">
    <location>
        <begin position="94"/>
        <end position="217"/>
    </location>
</feature>
<dbReference type="Proteomes" id="UP001162001">
    <property type="component" value="Segment"/>
</dbReference>
<reference evidence="2 3" key="1">
    <citation type="submission" date="2020-04" db="EMBL/GenBank/DDBJ databases">
        <title>Advantages and limits of metagenomic assembly and binning of a giant virus.</title>
        <authorList>
            <person name="Schulz F."/>
            <person name="Andreani J."/>
            <person name="Francis R."/>
            <person name="Boudjemaa H."/>
            <person name="Bou Khalil J.Y."/>
            <person name="Lee J."/>
            <person name="La Scola B."/>
            <person name="Woyke T."/>
        </authorList>
    </citation>
    <scope>NUCLEOTIDE SEQUENCE [LARGE SCALE GENOMIC DNA]</scope>
    <source>
        <strain evidence="2 3">FV1/VV64</strain>
    </source>
</reference>
<accession>A0A7D3QV20</accession>
<sequence length="434" mass="50245">MTNIHDSWKLPPIVGEIINKKVSILFELYDKNLKVKYSIDNKNEYYNVTITQTGPTNIIIKFSDWGNHMLSWFINDALEFQHTVIISNTIHKLIFVSCDLLEADTKNSLWNRMQGEILDNLRTAVVHLGDQAYMDGVFNECKAVVNSVNDDEKKKQICFNNYGNRYCATWKPHAQLLANVSNYYIWDDHEIANDIKLDQITDPTIKFISEAATLAYMKYQQSFHINKTYIINEYCWYKYIDRKLTTVILALERTSQDIQIDDIFKTIMKLNKKNTIKRLILCFSSAPVPIPHGNYGTVYKKLKGIGKFWDQTKLETLYRWLFNWMGTDKEVAIIGGDVHFGIHGYIKKNESIIPVLIASPITNQPYPDRMLAANGMHGTHQINNDIIFVTLSSKARRCYGTLDLESVPMKTDIVYSQDIIPNNITKYLKTMSKF</sequence>
<dbReference type="InterPro" id="IPR018946">
    <property type="entry name" value="PhoD-like_MPP"/>
</dbReference>
<dbReference type="Gene3D" id="3.60.21.70">
    <property type="entry name" value="PhoD-like phosphatase"/>
    <property type="match status" value="1"/>
</dbReference>
<evidence type="ECO:0000313" key="3">
    <source>
        <dbReference type="Proteomes" id="UP001162001"/>
    </source>
</evidence>
<dbReference type="Pfam" id="PF09423">
    <property type="entry name" value="PhoD"/>
    <property type="match status" value="1"/>
</dbReference>
<dbReference type="InterPro" id="IPR038607">
    <property type="entry name" value="PhoD-like_sf"/>
</dbReference>
<dbReference type="PANTHER" id="PTHR37031">
    <property type="entry name" value="METALLOPHOSPHATASE BINDING DOMAIN PROTEIN"/>
    <property type="match status" value="1"/>
</dbReference>
<keyword evidence="3" id="KW-1185">Reference proteome</keyword>
<evidence type="ECO:0000259" key="1">
    <source>
        <dbReference type="Pfam" id="PF09423"/>
    </source>
</evidence>
<name>A0A7D3QV20_9VIRU</name>
<dbReference type="SUPFAM" id="SSF56300">
    <property type="entry name" value="Metallo-dependent phosphatases"/>
    <property type="match status" value="1"/>
</dbReference>
<dbReference type="InterPro" id="IPR029052">
    <property type="entry name" value="Metallo-depent_PP-like"/>
</dbReference>
<proteinExistence type="predicted"/>
<evidence type="ECO:0000313" key="2">
    <source>
        <dbReference type="EMBL" id="QKF94665.1"/>
    </source>
</evidence>
<organism evidence="2 3">
    <name type="scientific">Fadolivirus FV1/VV64</name>
    <dbReference type="NCBI Taxonomy" id="3070911"/>
    <lineage>
        <taxon>Viruses</taxon>
        <taxon>Varidnaviria</taxon>
        <taxon>Bamfordvirae</taxon>
        <taxon>Nucleocytoviricota</taxon>
        <taxon>Megaviricetes</taxon>
        <taxon>Imitervirales</taxon>
        <taxon>Mimiviridae</taxon>
        <taxon>Klosneuvirinae</taxon>
        <taxon>Fadolivirus</taxon>
        <taxon>Fadolivirus algeromassiliense</taxon>
    </lineage>
</organism>
<dbReference type="PANTHER" id="PTHR37031:SF2">
    <property type="entry name" value="PHOD-LIKE PHOSPHATASE METALLOPHOSPHATASE DOMAIN-CONTAINING PROTEIN"/>
    <property type="match status" value="1"/>
</dbReference>
<gene>
    <name evidence="2" type="ORF">Fadolivirus_1_1207</name>
</gene>